<organism evidence="1 2">
    <name type="scientific">Candidatus Sodalis pierantonii str. SOPE</name>
    <dbReference type="NCBI Taxonomy" id="2342"/>
    <lineage>
        <taxon>Bacteria</taxon>
        <taxon>Pseudomonadati</taxon>
        <taxon>Pseudomonadota</taxon>
        <taxon>Gammaproteobacteria</taxon>
        <taxon>Enterobacterales</taxon>
        <taxon>Bruguierivoracaceae</taxon>
        <taxon>Sodalis</taxon>
    </lineage>
</organism>
<sequence>MSFPTRINQYSAPGVEGVFASANPYTSFVAGEGALVTGQVGLTIGRFAWVVNGVATNQGTGAPAGFVPRDGQAAIVEWLAAAAMLIQSGRECTLITAGDVWARTTTAATRGQKVFASLTTGEIATGAAGASLDSFAETAFYAASEAAAKDLIMISTWSKY</sequence>
<evidence type="ECO:0008006" key="3">
    <source>
        <dbReference type="Google" id="ProtNLM"/>
    </source>
</evidence>
<dbReference type="HOGENOM" id="CLU_104953_0_0_6"/>
<protein>
    <recommendedName>
        <fullName evidence="3">DUF2190 family protein</fullName>
    </recommendedName>
</protein>
<proteinExistence type="predicted"/>
<dbReference type="Proteomes" id="UP000019025">
    <property type="component" value="Chromosome"/>
</dbReference>
<keyword evidence="2" id="KW-1185">Reference proteome</keyword>
<dbReference type="AlphaFoldDB" id="W0HHC0"/>
<dbReference type="PATRIC" id="fig|2342.5.peg.617"/>
<dbReference type="eggNOG" id="ENOG5032UJG">
    <property type="taxonomic scope" value="Bacteria"/>
</dbReference>
<gene>
    <name evidence="1" type="ORF">SOPEG_0596</name>
</gene>
<dbReference type="RefSeq" id="WP_025244262.1">
    <property type="nucleotide sequence ID" value="NZ_CP006568.1"/>
</dbReference>
<evidence type="ECO:0000313" key="2">
    <source>
        <dbReference type="Proteomes" id="UP000019025"/>
    </source>
</evidence>
<dbReference type="STRING" id="2342.SOPEG_0596"/>
<reference evidence="1 2" key="1">
    <citation type="journal article" date="2014" name="Genome Biol. Evol.">
        <title>Genome degeneration and adaptation in a nascent stage of symbiosis.</title>
        <authorList>
            <person name="Oakeson K.F."/>
            <person name="Gil R."/>
            <person name="Clayton A.L."/>
            <person name="Dunn D.M."/>
            <person name="von Niederhausern A.C."/>
            <person name="Hamil C."/>
            <person name="Aoyagi A."/>
            <person name="Duval B."/>
            <person name="Baca A."/>
            <person name="Silva F.J."/>
            <person name="Vallier A."/>
            <person name="Jackson D.G."/>
            <person name="Latorre A."/>
            <person name="Weiss R.B."/>
            <person name="Heddi A."/>
            <person name="Moya A."/>
            <person name="Dale C."/>
        </authorList>
    </citation>
    <scope>NUCLEOTIDE SEQUENCE [LARGE SCALE GENOMIC DNA]</scope>
    <source>
        <strain evidence="2">none</strain>
    </source>
</reference>
<evidence type="ECO:0000313" key="1">
    <source>
        <dbReference type="EMBL" id="AHF73146.1"/>
    </source>
</evidence>
<dbReference type="Pfam" id="PF23982">
    <property type="entry name" value="XM1_gp53_minor_capsid"/>
    <property type="match status" value="1"/>
</dbReference>
<dbReference type="InterPro" id="IPR056914">
    <property type="entry name" value="Gp53-like"/>
</dbReference>
<dbReference type="EMBL" id="CP006568">
    <property type="protein sequence ID" value="AHF73146.1"/>
    <property type="molecule type" value="Genomic_DNA"/>
</dbReference>
<accession>W0HHC0</accession>
<name>W0HHC0_9GAMM</name>
<dbReference type="KEGG" id="pes:SOPEG_0596"/>